<comment type="similarity">
    <text evidence="2 10 12">Belongs to the GrpE family.</text>
</comment>
<evidence type="ECO:0000313" key="14">
    <source>
        <dbReference type="EMBL" id="CCV65727.1"/>
    </source>
</evidence>
<evidence type="ECO:0000256" key="7">
    <source>
        <dbReference type="ARBA" id="ARBA00053401"/>
    </source>
</evidence>
<organism evidence="14 15">
    <name type="scientific">Acholeplasma brassicae</name>
    <dbReference type="NCBI Taxonomy" id="61635"/>
    <lineage>
        <taxon>Bacteria</taxon>
        <taxon>Bacillati</taxon>
        <taxon>Mycoplasmatota</taxon>
        <taxon>Mollicutes</taxon>
        <taxon>Acholeplasmatales</taxon>
        <taxon>Acholeplasmataceae</taxon>
        <taxon>Acholeplasma</taxon>
    </lineage>
</organism>
<dbReference type="RefSeq" id="WP_030004586.1">
    <property type="nucleotide sequence ID" value="NC_022549.1"/>
</dbReference>
<evidence type="ECO:0000256" key="4">
    <source>
        <dbReference type="ARBA" id="ARBA00022490"/>
    </source>
</evidence>
<dbReference type="SUPFAM" id="SSF58014">
    <property type="entry name" value="Coiled-coil domain of nucleotide exchange factor GrpE"/>
    <property type="match status" value="1"/>
</dbReference>
<feature type="compositionally biased region" description="Basic and acidic residues" evidence="13">
    <location>
        <begin position="18"/>
        <end position="35"/>
    </location>
</feature>
<dbReference type="PRINTS" id="PR00773">
    <property type="entry name" value="GRPEPROTEIN"/>
</dbReference>
<comment type="function">
    <text evidence="7 10 11">Participates actively in the response to hyperosmotic and heat shock by preventing the aggregation of stress-denatured proteins, in association with DnaK and GrpE. It is the nucleotide exchange factor for DnaK and may function as a thermosensor. Unfolded proteins bind initially to DnaJ; upon interaction with the DnaJ-bound protein, DnaK hydrolyzes its bound ATP, resulting in the formation of a stable complex. GrpE releases ADP from DnaK; ATP binding to DnaK triggers the release of the substrate protein, thus completing the reaction cycle. Several rounds of ATP-dependent interactions between DnaJ, DnaK and GrpE are required for fully efficient folding.</text>
</comment>
<accession>U4KN49</accession>
<dbReference type="GO" id="GO:0006457">
    <property type="term" value="P:protein folding"/>
    <property type="evidence" value="ECO:0007669"/>
    <property type="project" value="InterPro"/>
</dbReference>
<dbReference type="PANTHER" id="PTHR21237">
    <property type="entry name" value="GRPE PROTEIN"/>
    <property type="match status" value="1"/>
</dbReference>
<evidence type="ECO:0000256" key="1">
    <source>
        <dbReference type="ARBA" id="ARBA00004496"/>
    </source>
</evidence>
<dbReference type="OrthoDB" id="9812586at2"/>
<keyword evidence="4 10" id="KW-0963">Cytoplasm</keyword>
<dbReference type="InterPro" id="IPR013805">
    <property type="entry name" value="GrpE_CC"/>
</dbReference>
<evidence type="ECO:0000256" key="13">
    <source>
        <dbReference type="SAM" id="MobiDB-lite"/>
    </source>
</evidence>
<proteinExistence type="inferred from homology"/>
<dbReference type="GO" id="GO:0005737">
    <property type="term" value="C:cytoplasm"/>
    <property type="evidence" value="ECO:0007669"/>
    <property type="project" value="UniProtKB-SubCell"/>
</dbReference>
<evidence type="ECO:0000256" key="5">
    <source>
        <dbReference type="ARBA" id="ARBA00023016"/>
    </source>
</evidence>
<evidence type="ECO:0000256" key="3">
    <source>
        <dbReference type="ARBA" id="ARBA00011738"/>
    </source>
</evidence>
<comment type="subunit">
    <text evidence="3 10">Homodimer.</text>
</comment>
<dbReference type="SUPFAM" id="SSF51064">
    <property type="entry name" value="Head domain of nucleotide exchange factor GrpE"/>
    <property type="match status" value="1"/>
</dbReference>
<dbReference type="PROSITE" id="PS01071">
    <property type="entry name" value="GRPE"/>
    <property type="match status" value="1"/>
</dbReference>
<comment type="subcellular location">
    <subcellularLocation>
        <location evidence="1 10">Cytoplasm</location>
    </subcellularLocation>
</comment>
<name>U4KN49_9MOLU</name>
<dbReference type="HAMAP" id="MF_01151">
    <property type="entry name" value="GrpE"/>
    <property type="match status" value="1"/>
</dbReference>
<keyword evidence="5 10" id="KW-0346">Stress response</keyword>
<evidence type="ECO:0000256" key="6">
    <source>
        <dbReference type="ARBA" id="ARBA00023186"/>
    </source>
</evidence>
<keyword evidence="15" id="KW-1185">Reference proteome</keyword>
<dbReference type="FunFam" id="2.30.22.10:FF:000001">
    <property type="entry name" value="Protein GrpE"/>
    <property type="match status" value="1"/>
</dbReference>
<dbReference type="PANTHER" id="PTHR21237:SF23">
    <property type="entry name" value="GRPE PROTEIN HOMOLOG, MITOCHONDRIAL"/>
    <property type="match status" value="1"/>
</dbReference>
<dbReference type="GO" id="GO:0051087">
    <property type="term" value="F:protein-folding chaperone binding"/>
    <property type="evidence" value="ECO:0007669"/>
    <property type="project" value="InterPro"/>
</dbReference>
<dbReference type="Gene3D" id="2.30.22.10">
    <property type="entry name" value="Head domain of nucleotide exchange factor GrpE"/>
    <property type="match status" value="1"/>
</dbReference>
<evidence type="ECO:0000256" key="9">
    <source>
        <dbReference type="ARBA" id="ARBA00076414"/>
    </source>
</evidence>
<reference evidence="14 15" key="1">
    <citation type="journal article" date="2013" name="J. Mol. Microbiol. Biotechnol.">
        <title>Analysis of the Complete Genomes of Acholeplasma brassicae , A. palmae and A. laidlawii and Their Comparison to the Obligate Parasites from ' Candidatus Phytoplasma'.</title>
        <authorList>
            <person name="Kube M."/>
            <person name="Siewert C."/>
            <person name="Migdoll A.M."/>
            <person name="Duduk B."/>
            <person name="Holz S."/>
            <person name="Rabus R."/>
            <person name="Seemuller E."/>
            <person name="Mitrovic J."/>
            <person name="Muller I."/>
            <person name="Buttner C."/>
            <person name="Reinhardt R."/>
        </authorList>
    </citation>
    <scope>NUCLEOTIDE SEQUENCE [LARGE SCALE GENOMIC DNA]</scope>
    <source>
        <strain evidence="15">0502</strain>
    </source>
</reference>
<evidence type="ECO:0000256" key="10">
    <source>
        <dbReference type="HAMAP-Rule" id="MF_01151"/>
    </source>
</evidence>
<sequence>MDKEKEVVVETTEELNEADQKNDYKEKKKSEKNKYKEEIEQLKEENKELKEKYLRQLAELENFKKRVQQERVNERKYASQNLVESLLPSIDQLRLVVNMPTDNELLKNYLIGFKMINDQIFNTLESDGLKEVNALDKQFDPNFHHAIDKVSDKDKPNGVVVSVTQTGYTYKERLIRPAMVKVNEWSDENGNDK</sequence>
<feature type="region of interest" description="Disordered" evidence="13">
    <location>
        <begin position="1"/>
        <end position="35"/>
    </location>
</feature>
<evidence type="ECO:0000256" key="11">
    <source>
        <dbReference type="RuleBase" id="RU000639"/>
    </source>
</evidence>
<dbReference type="CDD" id="cd00446">
    <property type="entry name" value="GrpE"/>
    <property type="match status" value="1"/>
</dbReference>
<dbReference type="EMBL" id="FO681348">
    <property type="protein sequence ID" value="CCV65727.1"/>
    <property type="molecule type" value="Genomic_DNA"/>
</dbReference>
<dbReference type="AlphaFoldDB" id="U4KN49"/>
<gene>
    <name evidence="10 14" type="primary">grpE</name>
    <name evidence="14" type="ORF">BN85307060</name>
</gene>
<dbReference type="GO" id="GO:0000774">
    <property type="term" value="F:adenyl-nucleotide exchange factor activity"/>
    <property type="evidence" value="ECO:0007669"/>
    <property type="project" value="InterPro"/>
</dbReference>
<evidence type="ECO:0000313" key="15">
    <source>
        <dbReference type="Proteomes" id="UP000032737"/>
    </source>
</evidence>
<dbReference type="HOGENOM" id="CLU_057217_6_3_14"/>
<evidence type="ECO:0000256" key="2">
    <source>
        <dbReference type="ARBA" id="ARBA00009054"/>
    </source>
</evidence>
<dbReference type="InterPro" id="IPR009012">
    <property type="entry name" value="GrpE_head"/>
</dbReference>
<dbReference type="Proteomes" id="UP000032737">
    <property type="component" value="Chromosome"/>
</dbReference>
<dbReference type="InterPro" id="IPR000740">
    <property type="entry name" value="GrpE"/>
</dbReference>
<dbReference type="KEGG" id="abra:BN85307060"/>
<keyword evidence="6 10" id="KW-0143">Chaperone</keyword>
<evidence type="ECO:0000256" key="8">
    <source>
        <dbReference type="ARBA" id="ARBA00072274"/>
    </source>
</evidence>
<evidence type="ECO:0000256" key="12">
    <source>
        <dbReference type="RuleBase" id="RU004478"/>
    </source>
</evidence>
<dbReference type="Gene3D" id="3.90.20.20">
    <property type="match status" value="1"/>
</dbReference>
<dbReference type="GO" id="GO:0051082">
    <property type="term" value="F:unfolded protein binding"/>
    <property type="evidence" value="ECO:0007669"/>
    <property type="project" value="TreeGrafter"/>
</dbReference>
<dbReference type="NCBIfam" id="NF010738">
    <property type="entry name" value="PRK14140.1"/>
    <property type="match status" value="1"/>
</dbReference>
<dbReference type="GO" id="GO:0042803">
    <property type="term" value="F:protein homodimerization activity"/>
    <property type="evidence" value="ECO:0007669"/>
    <property type="project" value="InterPro"/>
</dbReference>
<protein>
    <recommendedName>
        <fullName evidence="8 10">Protein GrpE</fullName>
    </recommendedName>
    <alternativeName>
        <fullName evidence="9 10">HSP-70 cofactor</fullName>
    </alternativeName>
</protein>
<dbReference type="STRING" id="61635.BN85307060"/>
<dbReference type="Pfam" id="PF01025">
    <property type="entry name" value="GrpE"/>
    <property type="match status" value="1"/>
</dbReference>